<keyword evidence="8 10" id="KW-1133">Transmembrane helix</keyword>
<evidence type="ECO:0000313" key="13">
    <source>
        <dbReference type="EMBL" id="QEJ99262.1"/>
    </source>
</evidence>
<evidence type="ECO:0000313" key="15">
    <source>
        <dbReference type="Proteomes" id="UP000323594"/>
    </source>
</evidence>
<proteinExistence type="inferred from homology"/>
<dbReference type="OrthoDB" id="360870at2"/>
<dbReference type="Proteomes" id="UP000323594">
    <property type="component" value="Chromosome"/>
</dbReference>
<evidence type="ECO:0000256" key="5">
    <source>
        <dbReference type="ARBA" id="ARBA00022519"/>
    </source>
</evidence>
<dbReference type="GO" id="GO:0031992">
    <property type="term" value="F:energy transducer activity"/>
    <property type="evidence" value="ECO:0007669"/>
    <property type="project" value="TreeGrafter"/>
</dbReference>
<gene>
    <name evidence="13" type="ORF">FUT82_15555</name>
    <name evidence="12" type="ORF">TPHV1_80006</name>
</gene>
<comment type="subcellular location">
    <subcellularLocation>
        <location evidence="1">Cell inner membrane</location>
        <topology evidence="1">Single-pass membrane protein</topology>
        <orientation evidence="1">Periplasmic side</orientation>
    </subcellularLocation>
</comment>
<dbReference type="NCBIfam" id="TIGR01352">
    <property type="entry name" value="tonB_Cterm"/>
    <property type="match status" value="1"/>
</dbReference>
<keyword evidence="7" id="KW-0653">Protein transport</keyword>
<protein>
    <submittedName>
        <fullName evidence="13">Energy transducer TonB</fullName>
    </submittedName>
    <submittedName>
        <fullName evidence="12">TonB-dependent receptor</fullName>
    </submittedName>
</protein>
<keyword evidence="9 10" id="KW-0472">Membrane</keyword>
<keyword evidence="5" id="KW-0997">Cell inner membrane</keyword>
<dbReference type="InterPro" id="IPR037682">
    <property type="entry name" value="TonB_C"/>
</dbReference>
<evidence type="ECO:0000256" key="2">
    <source>
        <dbReference type="ARBA" id="ARBA00006555"/>
    </source>
</evidence>
<dbReference type="Gene3D" id="3.30.1150.10">
    <property type="match status" value="1"/>
</dbReference>
<dbReference type="PANTHER" id="PTHR33446">
    <property type="entry name" value="PROTEIN TONB-RELATED"/>
    <property type="match status" value="1"/>
</dbReference>
<keyword evidence="3" id="KW-0813">Transport</keyword>
<feature type="transmembrane region" description="Helical" evidence="10">
    <location>
        <begin position="12"/>
        <end position="32"/>
    </location>
</feature>
<evidence type="ECO:0000313" key="12">
    <source>
        <dbReference type="EMBL" id="CEM63253.1"/>
    </source>
</evidence>
<organism evidence="12 14">
    <name type="scientific">Treponema phagedenis</name>
    <dbReference type="NCBI Taxonomy" id="162"/>
    <lineage>
        <taxon>Bacteria</taxon>
        <taxon>Pseudomonadati</taxon>
        <taxon>Spirochaetota</taxon>
        <taxon>Spirochaetia</taxon>
        <taxon>Spirochaetales</taxon>
        <taxon>Treponemataceae</taxon>
        <taxon>Treponema</taxon>
    </lineage>
</organism>
<dbReference type="Pfam" id="PF03544">
    <property type="entry name" value="TonB_C"/>
    <property type="match status" value="1"/>
</dbReference>
<dbReference type="AlphaFoldDB" id="A0A0B7GXL5"/>
<evidence type="ECO:0000256" key="8">
    <source>
        <dbReference type="ARBA" id="ARBA00022989"/>
    </source>
</evidence>
<reference evidence="12" key="1">
    <citation type="submission" date="2015-01" db="EMBL/GenBank/DDBJ databases">
        <authorList>
            <person name="Xiang T."/>
            <person name="Song Y."/>
            <person name="Huang L."/>
            <person name="Wang B."/>
            <person name="Wu P."/>
        </authorList>
    </citation>
    <scope>NUCLEOTIDE SEQUENCE [LARGE SCALE GENOMIC DNA]</scope>
    <source>
        <strain evidence="12">V1</strain>
    </source>
</reference>
<reference evidence="14" key="2">
    <citation type="submission" date="2015-01" db="EMBL/GenBank/DDBJ databases">
        <authorList>
            <person name="Manzoor Shahid"/>
            <person name="Zubair Saima"/>
        </authorList>
    </citation>
    <scope>NUCLEOTIDE SEQUENCE [LARGE SCALE GENOMIC DNA]</scope>
    <source>
        <strain evidence="14">V1</strain>
    </source>
</reference>
<evidence type="ECO:0000256" key="7">
    <source>
        <dbReference type="ARBA" id="ARBA00022927"/>
    </source>
</evidence>
<feature type="domain" description="TonB C-terminal" evidence="11">
    <location>
        <begin position="135"/>
        <end position="225"/>
    </location>
</feature>
<dbReference type="EMBL" id="CDNC01000050">
    <property type="protein sequence ID" value="CEM63253.1"/>
    <property type="molecule type" value="Genomic_DNA"/>
</dbReference>
<reference evidence="13 15" key="3">
    <citation type="submission" date="2019-08" db="EMBL/GenBank/DDBJ databases">
        <authorList>
            <person name="Kuhnert P."/>
        </authorList>
    </citation>
    <scope>NUCLEOTIDE SEQUENCE [LARGE SCALE GENOMIC DNA]</scope>
    <source>
        <strain evidence="13 15">B36.5</strain>
    </source>
</reference>
<dbReference type="RefSeq" id="WP_002700836.1">
    <property type="nucleotide sequence ID" value="NZ_CDNC01000050.1"/>
</dbReference>
<dbReference type="GO" id="GO:0098797">
    <property type="term" value="C:plasma membrane protein complex"/>
    <property type="evidence" value="ECO:0007669"/>
    <property type="project" value="TreeGrafter"/>
</dbReference>
<evidence type="ECO:0000313" key="14">
    <source>
        <dbReference type="Proteomes" id="UP000042527"/>
    </source>
</evidence>
<comment type="similarity">
    <text evidence="2">Belongs to the TonB family.</text>
</comment>
<evidence type="ECO:0000256" key="10">
    <source>
        <dbReference type="SAM" id="Phobius"/>
    </source>
</evidence>
<keyword evidence="6 10" id="KW-0812">Transmembrane</keyword>
<evidence type="ECO:0000256" key="3">
    <source>
        <dbReference type="ARBA" id="ARBA00022448"/>
    </source>
</evidence>
<evidence type="ECO:0000256" key="9">
    <source>
        <dbReference type="ARBA" id="ARBA00023136"/>
    </source>
</evidence>
<dbReference type="EMBL" id="CP042817">
    <property type="protein sequence ID" value="QEJ99262.1"/>
    <property type="molecule type" value="Genomic_DNA"/>
</dbReference>
<dbReference type="SUPFAM" id="SSF74653">
    <property type="entry name" value="TolA/TonB C-terminal domain"/>
    <property type="match status" value="1"/>
</dbReference>
<keyword evidence="4" id="KW-1003">Cell membrane</keyword>
<sequence>MTTRSTNGVSVAVFIAALILHVIIISSVFLHFSTEIPQSTHTQFIMQGLPQISERPSAPRAAKPEPVKKPIKKKTVVQPKTPALVPAPPIEQLADTVDNAPVESTEAAPFDVDGDTFDTELADGSGTGTGTGAIDFKALILQRIEQKKIYPKAARKRGQEGAVTVSITVLKSGEVVQADIVSPCRYAFLNEAALASVRAASPFPLGDSAPEKINLTLTLIYQLVN</sequence>
<dbReference type="GO" id="GO:0015031">
    <property type="term" value="P:protein transport"/>
    <property type="evidence" value="ECO:0007669"/>
    <property type="project" value="UniProtKB-KW"/>
</dbReference>
<name>A0A0B7GXL5_TREPH</name>
<dbReference type="Proteomes" id="UP000042527">
    <property type="component" value="Unassembled WGS sequence"/>
</dbReference>
<evidence type="ECO:0000259" key="11">
    <source>
        <dbReference type="PROSITE" id="PS52015"/>
    </source>
</evidence>
<dbReference type="PROSITE" id="PS52015">
    <property type="entry name" value="TONB_CTD"/>
    <property type="match status" value="1"/>
</dbReference>
<accession>A0A0B7GXL5</accession>
<keyword evidence="12" id="KW-0675">Receptor</keyword>
<dbReference type="GO" id="GO:0055085">
    <property type="term" value="P:transmembrane transport"/>
    <property type="evidence" value="ECO:0007669"/>
    <property type="project" value="InterPro"/>
</dbReference>
<dbReference type="InterPro" id="IPR006260">
    <property type="entry name" value="TonB/TolA_C"/>
</dbReference>
<keyword evidence="14" id="KW-1185">Reference proteome</keyword>
<dbReference type="InterPro" id="IPR051045">
    <property type="entry name" value="TonB-dependent_transducer"/>
</dbReference>
<dbReference type="GeneID" id="57754599"/>
<evidence type="ECO:0000256" key="6">
    <source>
        <dbReference type="ARBA" id="ARBA00022692"/>
    </source>
</evidence>
<dbReference type="PANTHER" id="PTHR33446:SF2">
    <property type="entry name" value="PROTEIN TONB"/>
    <property type="match status" value="1"/>
</dbReference>
<evidence type="ECO:0000256" key="1">
    <source>
        <dbReference type="ARBA" id="ARBA00004383"/>
    </source>
</evidence>
<evidence type="ECO:0000256" key="4">
    <source>
        <dbReference type="ARBA" id="ARBA00022475"/>
    </source>
</evidence>